<dbReference type="PANTHER" id="PTHR20855:SF52">
    <property type="entry name" value="ADIPONECTIN RECEPTOR PROTEIN"/>
    <property type="match status" value="1"/>
</dbReference>
<evidence type="ECO:0000256" key="7">
    <source>
        <dbReference type="SAM" id="MobiDB-lite"/>
    </source>
</evidence>
<dbReference type="Proteomes" id="UP000780801">
    <property type="component" value="Unassembled WGS sequence"/>
</dbReference>
<keyword evidence="5 8" id="KW-0472">Membrane</keyword>
<evidence type="ECO:0008006" key="11">
    <source>
        <dbReference type="Google" id="ProtNLM"/>
    </source>
</evidence>
<feature type="transmembrane region" description="Helical" evidence="8">
    <location>
        <begin position="306"/>
        <end position="328"/>
    </location>
</feature>
<comment type="similarity">
    <text evidence="2">Belongs to the ADIPOR family.</text>
</comment>
<sequence length="451" mass="49608">MGPTPQPATPSRQSSSSSVTRTASALDIAGSVQAHTSPHEHQTSDSTEANICSTDLHGLPPHDSLVSLADSAIGPVKIQPLAPCCSCRNDGCNNANHSEDPAFGHNLASEKASRKETALAILNSNDSNDSVSHDHRNGEAEMDMAEKGMDDLRGGTSEGHSRTCTWAELPPWMKDNPAIRTGYRRPTLSYRKSIASLWYLHNESVNIWSHLLGAVTCLIVAPIVYFKVLGLFDTAQWTDVAVFYGFIAGAIICLTMSASFHTFCCHSEVVSSRWLRCDYVGIVFLIVGSFYPAIYYGFYCYKMWQIIYTSLITFFGIATVIVVFQPKFRTPQFRWVRSGLFLALGLSGLVPIGHGIVLYGFRLSRKASALDYMFGMGGAYVIGVLLYGSRTPECLFPGKFDNFMASHQIFHICVLIGCGIHFLGVYKAMEFWHLNDAQCTVPLDQLRALVA</sequence>
<feature type="compositionally biased region" description="Low complexity" evidence="7">
    <location>
        <begin position="9"/>
        <end position="24"/>
    </location>
</feature>
<protein>
    <recommendedName>
        <fullName evidence="11">Hemolysin III</fullName>
    </recommendedName>
</protein>
<evidence type="ECO:0000313" key="9">
    <source>
        <dbReference type="EMBL" id="KAF9580261.1"/>
    </source>
</evidence>
<dbReference type="InterPro" id="IPR004254">
    <property type="entry name" value="AdipoR/HlyIII-related"/>
</dbReference>
<feature type="region of interest" description="Disordered" evidence="7">
    <location>
        <begin position="1"/>
        <end position="55"/>
    </location>
</feature>
<keyword evidence="6" id="KW-0862">Zinc</keyword>
<feature type="transmembrane region" description="Helical" evidence="8">
    <location>
        <begin position="240"/>
        <end position="259"/>
    </location>
</feature>
<dbReference type="GO" id="GO:0006882">
    <property type="term" value="P:intracellular zinc ion homeostasis"/>
    <property type="evidence" value="ECO:0007669"/>
    <property type="project" value="TreeGrafter"/>
</dbReference>
<keyword evidence="4 8" id="KW-1133">Transmembrane helix</keyword>
<dbReference type="Pfam" id="PF03006">
    <property type="entry name" value="HlyIII"/>
    <property type="match status" value="1"/>
</dbReference>
<feature type="binding site" evidence="6">
    <location>
        <position position="261"/>
    </location>
    <ligand>
        <name>Zn(2+)</name>
        <dbReference type="ChEBI" id="CHEBI:29105"/>
    </ligand>
</feature>
<dbReference type="PANTHER" id="PTHR20855">
    <property type="entry name" value="ADIPOR/PROGESTIN RECEPTOR-RELATED"/>
    <property type="match status" value="1"/>
</dbReference>
<feature type="transmembrane region" description="Helical" evidence="8">
    <location>
        <begin position="207"/>
        <end position="228"/>
    </location>
</feature>
<reference evidence="9" key="1">
    <citation type="journal article" date="2020" name="Fungal Divers.">
        <title>Resolving the Mortierellaceae phylogeny through synthesis of multi-gene phylogenetics and phylogenomics.</title>
        <authorList>
            <person name="Vandepol N."/>
            <person name="Liber J."/>
            <person name="Desiro A."/>
            <person name="Na H."/>
            <person name="Kennedy M."/>
            <person name="Barry K."/>
            <person name="Grigoriev I.V."/>
            <person name="Miller A.N."/>
            <person name="O'Donnell K."/>
            <person name="Stajich J.E."/>
            <person name="Bonito G."/>
        </authorList>
    </citation>
    <scope>NUCLEOTIDE SEQUENCE</scope>
    <source>
        <strain evidence="9">KOD1015</strain>
    </source>
</reference>
<keyword evidence="3 8" id="KW-0812">Transmembrane</keyword>
<comment type="subcellular location">
    <subcellularLocation>
        <location evidence="1">Membrane</location>
        <topology evidence="1">Multi-pass membrane protein</topology>
    </subcellularLocation>
</comment>
<feature type="binding site" evidence="6">
    <location>
        <position position="407"/>
    </location>
    <ligand>
        <name>Zn(2+)</name>
        <dbReference type="ChEBI" id="CHEBI:29105"/>
    </ligand>
</feature>
<dbReference type="OrthoDB" id="529367at2759"/>
<evidence type="ECO:0000256" key="6">
    <source>
        <dbReference type="PIRSR" id="PIRSR604254-1"/>
    </source>
</evidence>
<evidence type="ECO:0000256" key="3">
    <source>
        <dbReference type="ARBA" id="ARBA00022692"/>
    </source>
</evidence>
<evidence type="ECO:0000256" key="4">
    <source>
        <dbReference type="ARBA" id="ARBA00022989"/>
    </source>
</evidence>
<organism evidence="9 10">
    <name type="scientific">Lunasporangiospora selenospora</name>
    <dbReference type="NCBI Taxonomy" id="979761"/>
    <lineage>
        <taxon>Eukaryota</taxon>
        <taxon>Fungi</taxon>
        <taxon>Fungi incertae sedis</taxon>
        <taxon>Mucoromycota</taxon>
        <taxon>Mortierellomycotina</taxon>
        <taxon>Mortierellomycetes</taxon>
        <taxon>Mortierellales</taxon>
        <taxon>Mortierellaceae</taxon>
        <taxon>Lunasporangiospora</taxon>
    </lineage>
</organism>
<dbReference type="GO" id="GO:0046872">
    <property type="term" value="F:metal ion binding"/>
    <property type="evidence" value="ECO:0007669"/>
    <property type="project" value="UniProtKB-KW"/>
</dbReference>
<comment type="caution">
    <text evidence="9">The sequence shown here is derived from an EMBL/GenBank/DDBJ whole genome shotgun (WGS) entry which is preliminary data.</text>
</comment>
<evidence type="ECO:0000256" key="2">
    <source>
        <dbReference type="ARBA" id="ARBA00007018"/>
    </source>
</evidence>
<keyword evidence="10" id="KW-1185">Reference proteome</keyword>
<dbReference type="GO" id="GO:0016020">
    <property type="term" value="C:membrane"/>
    <property type="evidence" value="ECO:0007669"/>
    <property type="project" value="UniProtKB-SubCell"/>
</dbReference>
<dbReference type="EMBL" id="JAABOA010002183">
    <property type="protein sequence ID" value="KAF9580261.1"/>
    <property type="molecule type" value="Genomic_DNA"/>
</dbReference>
<feature type="transmembrane region" description="Helical" evidence="8">
    <location>
        <begin position="340"/>
        <end position="360"/>
    </location>
</feature>
<evidence type="ECO:0000256" key="1">
    <source>
        <dbReference type="ARBA" id="ARBA00004141"/>
    </source>
</evidence>
<feature type="binding site" evidence="6">
    <location>
        <position position="411"/>
    </location>
    <ligand>
        <name>Zn(2+)</name>
        <dbReference type="ChEBI" id="CHEBI:29105"/>
    </ligand>
</feature>
<evidence type="ECO:0000256" key="5">
    <source>
        <dbReference type="ARBA" id="ARBA00023136"/>
    </source>
</evidence>
<keyword evidence="6" id="KW-0479">Metal-binding</keyword>
<dbReference type="AlphaFoldDB" id="A0A9P6FS75"/>
<evidence type="ECO:0000256" key="8">
    <source>
        <dbReference type="SAM" id="Phobius"/>
    </source>
</evidence>
<evidence type="ECO:0000313" key="10">
    <source>
        <dbReference type="Proteomes" id="UP000780801"/>
    </source>
</evidence>
<proteinExistence type="inferred from homology"/>
<feature type="transmembrane region" description="Helical" evidence="8">
    <location>
        <begin position="372"/>
        <end position="389"/>
    </location>
</feature>
<dbReference type="GO" id="GO:0038023">
    <property type="term" value="F:signaling receptor activity"/>
    <property type="evidence" value="ECO:0007669"/>
    <property type="project" value="TreeGrafter"/>
</dbReference>
<gene>
    <name evidence="9" type="ORF">BGW38_003166</name>
</gene>
<feature type="compositionally biased region" description="Polar residues" evidence="7">
    <location>
        <begin position="44"/>
        <end position="53"/>
    </location>
</feature>
<name>A0A9P6FS75_9FUNG</name>
<accession>A0A9P6FS75</accession>
<feature type="transmembrane region" description="Helical" evidence="8">
    <location>
        <begin position="409"/>
        <end position="426"/>
    </location>
</feature>
<feature type="transmembrane region" description="Helical" evidence="8">
    <location>
        <begin position="279"/>
        <end position="299"/>
    </location>
</feature>